<dbReference type="SUPFAM" id="SSF56112">
    <property type="entry name" value="Protein kinase-like (PK-like)"/>
    <property type="match status" value="1"/>
</dbReference>
<feature type="region of interest" description="Disordered" evidence="2">
    <location>
        <begin position="322"/>
        <end position="436"/>
    </location>
</feature>
<accession>A0ABN9QIG9</accession>
<sequence>MALRSHSGRLISKSNEHPARWPRGASGPHVPAAAPPRGAPTPPPPRSLGARPRPRGALGPPPAAARGEGEGQAALIRVSAEEEAILGYRQAVGARDDGLELFLRAPLQLATAEHSAENRGLVCVTLATPAALDGLGGMQAAPGETRSPFQAQHLLPEGASRFSLECGCELGARRLLNQLSAAGCVLQGFPQRYGLRNEIGRGGFGVVYLAHDTWTGQEVAVKVFHCRGNGMHIPPFREAMLSRWASYPVFPEFKAIYNISDEELEELGLGDELFNETIALVTEYIPGGDLFSSPGPPVGPARDASKGAGALADAPDAVDALGIGRSIPRRPLGRQWPKSRARPRAAFGKGTTEDPVSADQGAKRRGGWGGDCSAAQGEDQDGPVAQAAERRASSARSTGRQGCGGSADAPASPVGGPSFRRSWHRVASKSASQAGP</sequence>
<feature type="region of interest" description="Disordered" evidence="2">
    <location>
        <begin position="291"/>
        <end position="310"/>
    </location>
</feature>
<dbReference type="Proteomes" id="UP001189429">
    <property type="component" value="Unassembled WGS sequence"/>
</dbReference>
<keyword evidence="1" id="KW-0067">ATP-binding</keyword>
<feature type="compositionally biased region" description="Pro residues" evidence="2">
    <location>
        <begin position="33"/>
        <end position="46"/>
    </location>
</feature>
<name>A0ABN9QIG9_9DINO</name>
<feature type="binding site" evidence="1">
    <location>
        <position position="222"/>
    </location>
    <ligand>
        <name>ATP</name>
        <dbReference type="ChEBI" id="CHEBI:30616"/>
    </ligand>
</feature>
<dbReference type="PROSITE" id="PS00107">
    <property type="entry name" value="PROTEIN_KINASE_ATP"/>
    <property type="match status" value="1"/>
</dbReference>
<keyword evidence="4" id="KW-1185">Reference proteome</keyword>
<protein>
    <recommendedName>
        <fullName evidence="5">Non-specific serine/threonine protein kinase</fullName>
    </recommendedName>
</protein>
<evidence type="ECO:0000256" key="1">
    <source>
        <dbReference type="PROSITE-ProRule" id="PRU10141"/>
    </source>
</evidence>
<comment type="caution">
    <text evidence="3">The sequence shown here is derived from an EMBL/GenBank/DDBJ whole genome shotgun (WGS) entry which is preliminary data.</text>
</comment>
<dbReference type="Gene3D" id="1.10.510.10">
    <property type="entry name" value="Transferase(Phosphotransferase) domain 1"/>
    <property type="match status" value="1"/>
</dbReference>
<organism evidence="3 4">
    <name type="scientific">Prorocentrum cordatum</name>
    <dbReference type="NCBI Taxonomy" id="2364126"/>
    <lineage>
        <taxon>Eukaryota</taxon>
        <taxon>Sar</taxon>
        <taxon>Alveolata</taxon>
        <taxon>Dinophyceae</taxon>
        <taxon>Prorocentrales</taxon>
        <taxon>Prorocentraceae</taxon>
        <taxon>Prorocentrum</taxon>
    </lineage>
</organism>
<dbReference type="EMBL" id="CAUYUJ010003558">
    <property type="protein sequence ID" value="CAK0805822.1"/>
    <property type="molecule type" value="Genomic_DNA"/>
</dbReference>
<feature type="region of interest" description="Disordered" evidence="2">
    <location>
        <begin position="1"/>
        <end position="70"/>
    </location>
</feature>
<feature type="compositionally biased region" description="Low complexity" evidence="2">
    <location>
        <begin position="47"/>
        <end position="58"/>
    </location>
</feature>
<evidence type="ECO:0000313" key="4">
    <source>
        <dbReference type="Proteomes" id="UP001189429"/>
    </source>
</evidence>
<keyword evidence="1" id="KW-0547">Nucleotide-binding</keyword>
<gene>
    <name evidence="3" type="ORF">PCOR1329_LOCUS12247</name>
</gene>
<feature type="compositionally biased region" description="Basic residues" evidence="2">
    <location>
        <begin position="327"/>
        <end position="343"/>
    </location>
</feature>
<dbReference type="InterPro" id="IPR011009">
    <property type="entry name" value="Kinase-like_dom_sf"/>
</dbReference>
<dbReference type="InterPro" id="IPR017441">
    <property type="entry name" value="Protein_kinase_ATP_BS"/>
</dbReference>
<evidence type="ECO:0000313" key="3">
    <source>
        <dbReference type="EMBL" id="CAK0805822.1"/>
    </source>
</evidence>
<evidence type="ECO:0008006" key="5">
    <source>
        <dbReference type="Google" id="ProtNLM"/>
    </source>
</evidence>
<proteinExistence type="predicted"/>
<reference evidence="3" key="1">
    <citation type="submission" date="2023-10" db="EMBL/GenBank/DDBJ databases">
        <authorList>
            <person name="Chen Y."/>
            <person name="Shah S."/>
            <person name="Dougan E. K."/>
            <person name="Thang M."/>
            <person name="Chan C."/>
        </authorList>
    </citation>
    <scope>NUCLEOTIDE SEQUENCE [LARGE SCALE GENOMIC DNA]</scope>
</reference>
<evidence type="ECO:0000256" key="2">
    <source>
        <dbReference type="SAM" id="MobiDB-lite"/>
    </source>
</evidence>